<accession>A0ABW9P784</accession>
<feature type="compositionally biased region" description="Polar residues" evidence="2">
    <location>
        <begin position="853"/>
        <end position="864"/>
    </location>
</feature>
<dbReference type="EMBL" id="VDFN01000004">
    <property type="protein sequence ID" value="MQS45108.1"/>
    <property type="molecule type" value="Genomic_DNA"/>
</dbReference>
<comment type="caution">
    <text evidence="6">The sequence shown here is derived from an EMBL/GenBank/DDBJ whole genome shotgun (WGS) entry which is preliminary data.</text>
</comment>
<feature type="domain" description="MucBP" evidence="5">
    <location>
        <begin position="712"/>
        <end position="754"/>
    </location>
</feature>
<dbReference type="InterPro" id="IPR009459">
    <property type="entry name" value="MucBP_dom"/>
</dbReference>
<evidence type="ECO:0000256" key="4">
    <source>
        <dbReference type="SAM" id="SignalP"/>
    </source>
</evidence>
<keyword evidence="3" id="KW-0812">Transmembrane</keyword>
<feature type="domain" description="MucBP" evidence="5">
    <location>
        <begin position="639"/>
        <end position="702"/>
    </location>
</feature>
<feature type="chain" id="PRO_5046049485" description="MucBP domain-containing protein" evidence="4">
    <location>
        <begin position="45"/>
        <end position="948"/>
    </location>
</feature>
<feature type="domain" description="MucBP" evidence="5">
    <location>
        <begin position="453"/>
        <end position="493"/>
    </location>
</feature>
<protein>
    <recommendedName>
        <fullName evidence="5">MucBP domain-containing protein</fullName>
    </recommendedName>
</protein>
<dbReference type="Pfam" id="PF06458">
    <property type="entry name" value="MucBP"/>
    <property type="match status" value="4"/>
</dbReference>
<feature type="transmembrane region" description="Helical" evidence="3">
    <location>
        <begin position="922"/>
        <end position="941"/>
    </location>
</feature>
<evidence type="ECO:0000313" key="7">
    <source>
        <dbReference type="Proteomes" id="UP000436655"/>
    </source>
</evidence>
<keyword evidence="7" id="KW-1185">Reference proteome</keyword>
<keyword evidence="3" id="KW-1133">Transmembrane helix</keyword>
<evidence type="ECO:0000256" key="2">
    <source>
        <dbReference type="SAM" id="MobiDB-lite"/>
    </source>
</evidence>
<dbReference type="Gene3D" id="3.10.20.320">
    <property type="entry name" value="Putative peptidoglycan bound protein (lpxtg motif)"/>
    <property type="match status" value="1"/>
</dbReference>
<evidence type="ECO:0000259" key="5">
    <source>
        <dbReference type="Pfam" id="PF06458"/>
    </source>
</evidence>
<keyword evidence="1" id="KW-0677">Repeat</keyword>
<feature type="signal peptide" evidence="4">
    <location>
        <begin position="1"/>
        <end position="44"/>
    </location>
</feature>
<feature type="compositionally biased region" description="Low complexity" evidence="2">
    <location>
        <begin position="868"/>
        <end position="889"/>
    </location>
</feature>
<evidence type="ECO:0000256" key="3">
    <source>
        <dbReference type="SAM" id="Phobius"/>
    </source>
</evidence>
<sequence length="948" mass="96724">MSQNKLPNKINLLPKTKKGAYRDLAIALALNGAFLMMLPATAKADTTSTSSTTSPTTTSAVEPSTTSTTTAAPTVTATPTATISSSTDSSTTLSTDPTTTADGTETGGETPTAQGQVFVNAVDSTGKSLTSGPISAGTAAVGSGVSINWATCLPTLQNAITGGGANYTVADPAKYVGTQNIVTTATPQTIDVAFVPLKVTATYNFIDESTNKTLLTETNSYTYTNTAGNFQQTGIRPAAATFTSTTATISDNSDTPATKTTDLPYFGPDGTIFNNDMYVLDTAKSGGVTPIAYSTWPDTASITQNFYYTPAAAPTVTLDAQNGSGTTLKTFTIPPVTNGLPADIATAKSYLPTVADATIPGYAISGVKISATGSKSGAADEELAFNFSPDQYSQFVTNGTVQGFDVDYRQALQDYSTVTAHLMYTGNTVNLQVQPVESDGTTPISGVAPIAAGTGIVGEKAAITAPELDGYTAGEVPATTISADQGPINVIYTPVAPAQVTFTAQPIDSVTKKSIGTAITIGPVAVGTDCTITAPTIAGYTPVNVTTPVTVSADQGTVQLPYTKNLVAFTIQPVDASSGQKIGEPLPGGSGTVGNQITLKAPAVDGYTPVLASKDVNITDGMSTVITMMYNKNPETKTITLQPVDENGTAIPGAKPITISGTVGQTVPISAPTIEGYTISADAPKQCTIAADTPATVNLAYTKNPVEVALMVQPVDANSNPIGQPLPAGNGTVGQKITVPAPTLDGYTAGTVPEITIAADQGPIPVLYTKNPAPTVDLWVQPIDAEGNSIGDPVKVASGVPGEKATLTAPEVEGYQPEDATASITVAASDQGPVKMTYTKVEAATGSEDDEGTTTSEPSATTLASEPGSGSSSGSEVLTTTAAPASKSPTTREEVKMLRKSSALPSSPAYSSKKFPQTGNKVFDILSAIGVGILGIIGLCWEKIRKAL</sequence>
<dbReference type="Proteomes" id="UP000436655">
    <property type="component" value="Unassembled WGS sequence"/>
</dbReference>
<evidence type="ECO:0000313" key="6">
    <source>
        <dbReference type="EMBL" id="MQS45108.1"/>
    </source>
</evidence>
<name>A0ABW9P784_9LACO</name>
<feature type="compositionally biased region" description="Low complexity" evidence="2">
    <location>
        <begin position="900"/>
        <end position="913"/>
    </location>
</feature>
<feature type="region of interest" description="Disordered" evidence="2">
    <location>
        <begin position="44"/>
        <end position="114"/>
    </location>
</feature>
<gene>
    <name evidence="6" type="ORF">FHL03_06380</name>
</gene>
<evidence type="ECO:0000256" key="1">
    <source>
        <dbReference type="ARBA" id="ARBA00022737"/>
    </source>
</evidence>
<dbReference type="RefSeq" id="WP_125704376.1">
    <property type="nucleotide sequence ID" value="NZ_JBHTOO010000004.1"/>
</dbReference>
<proteinExistence type="predicted"/>
<feature type="region of interest" description="Disordered" evidence="2">
    <location>
        <begin position="843"/>
        <end position="913"/>
    </location>
</feature>
<feature type="compositionally biased region" description="Low complexity" evidence="2">
    <location>
        <begin position="44"/>
        <end position="113"/>
    </location>
</feature>
<keyword evidence="3" id="KW-0472">Membrane</keyword>
<organism evidence="6 7">
    <name type="scientific">Companilactobacillus mishanensis</name>
    <dbReference type="NCBI Taxonomy" id="2486008"/>
    <lineage>
        <taxon>Bacteria</taxon>
        <taxon>Bacillati</taxon>
        <taxon>Bacillota</taxon>
        <taxon>Bacilli</taxon>
        <taxon>Lactobacillales</taxon>
        <taxon>Lactobacillaceae</taxon>
        <taxon>Companilactobacillus</taxon>
    </lineage>
</organism>
<keyword evidence="4" id="KW-0732">Signal</keyword>
<reference evidence="6 7" key="1">
    <citation type="journal article" date="2019" name="Syst. Appl. Microbiol.">
        <title>Polyphasic characterization of two novel Lactobacillus spp. isolated from blown salami packages: Description of Lactobacillus halodurans sp. nov. and Lactobacillus salsicarnum sp. nov.</title>
        <authorList>
            <person name="Schuster J.A."/>
            <person name="Klingl A."/>
            <person name="Vogel R.F."/>
            <person name="Ehrmann M.A."/>
        </authorList>
    </citation>
    <scope>NUCLEOTIDE SEQUENCE [LARGE SCALE GENOMIC DNA]</scope>
    <source>
        <strain evidence="6 7">TMW 1.2098</strain>
    </source>
</reference>
<feature type="domain" description="MucBP" evidence="5">
    <location>
        <begin position="781"/>
        <end position="839"/>
    </location>
</feature>